<dbReference type="Pfam" id="PF05699">
    <property type="entry name" value="Dimer_Tnp_hAT"/>
    <property type="match status" value="1"/>
</dbReference>
<dbReference type="AlphaFoldDB" id="A0A6A6L587"/>
<accession>A0A6A6L587</accession>
<evidence type="ECO:0000313" key="2">
    <source>
        <dbReference type="EMBL" id="KAF2296550.1"/>
    </source>
</evidence>
<dbReference type="SUPFAM" id="SSF53098">
    <property type="entry name" value="Ribonuclease H-like"/>
    <property type="match status" value="1"/>
</dbReference>
<sequence>MDGEVSTERIKCFRRIFSNEDERIRANDEFANFSLKTGPFADPDSIGSMYVTDPRKWWACFGSNAPLLQRLAFKVLGQPTSSSCCERNWSIYSFIHSCRRNKLTPKRAEDLVFIHNNLRLLSRNSSQYYDEKTKLWDVGGDQFGSMEDVGVLEFANLSLDEPELESVLFDENATTSIEKENEKDSEVEEMSFFWVGGVDVRKIHLVKRESLLKPKHKGGLGVCNSLLHNKALPFKLLWWLQGSHQSSWVSVLQSKYHFSYDSGLLLTFDNHVSMVWKDIQSVASTNGNSF</sequence>
<keyword evidence="3" id="KW-1185">Reference proteome</keyword>
<dbReference type="GO" id="GO:0046983">
    <property type="term" value="F:protein dimerization activity"/>
    <property type="evidence" value="ECO:0007669"/>
    <property type="project" value="InterPro"/>
</dbReference>
<comment type="caution">
    <text evidence="2">The sequence shown here is derived from an EMBL/GenBank/DDBJ whole genome shotgun (WGS) entry which is preliminary data.</text>
</comment>
<protein>
    <recommendedName>
        <fullName evidence="1">HAT C-terminal dimerisation domain-containing protein</fullName>
    </recommendedName>
</protein>
<reference evidence="2 3" key="1">
    <citation type="journal article" date="2020" name="Mol. Plant">
        <title>The Chromosome-Based Rubber Tree Genome Provides New Insights into Spurge Genome Evolution and Rubber Biosynthesis.</title>
        <authorList>
            <person name="Liu J."/>
            <person name="Shi C."/>
            <person name="Shi C.C."/>
            <person name="Li W."/>
            <person name="Zhang Q.J."/>
            <person name="Zhang Y."/>
            <person name="Li K."/>
            <person name="Lu H.F."/>
            <person name="Shi C."/>
            <person name="Zhu S.T."/>
            <person name="Xiao Z.Y."/>
            <person name="Nan H."/>
            <person name="Yue Y."/>
            <person name="Zhu X.G."/>
            <person name="Wu Y."/>
            <person name="Hong X.N."/>
            <person name="Fan G.Y."/>
            <person name="Tong Y."/>
            <person name="Zhang D."/>
            <person name="Mao C.L."/>
            <person name="Liu Y.L."/>
            <person name="Hao S.J."/>
            <person name="Liu W.Q."/>
            <person name="Lv M.Q."/>
            <person name="Zhang H.B."/>
            <person name="Liu Y."/>
            <person name="Hu-Tang G.R."/>
            <person name="Wang J.P."/>
            <person name="Wang J.H."/>
            <person name="Sun Y.H."/>
            <person name="Ni S.B."/>
            <person name="Chen W.B."/>
            <person name="Zhang X.C."/>
            <person name="Jiao Y.N."/>
            <person name="Eichler E.E."/>
            <person name="Li G.H."/>
            <person name="Liu X."/>
            <person name="Gao L.Z."/>
        </authorList>
    </citation>
    <scope>NUCLEOTIDE SEQUENCE [LARGE SCALE GENOMIC DNA]</scope>
    <source>
        <strain evidence="3">cv. GT1</strain>
        <tissue evidence="2">Leaf</tissue>
    </source>
</reference>
<feature type="domain" description="HAT C-terminal dimerisation" evidence="1">
    <location>
        <begin position="53"/>
        <end position="118"/>
    </location>
</feature>
<dbReference type="InterPro" id="IPR012337">
    <property type="entry name" value="RNaseH-like_sf"/>
</dbReference>
<organism evidence="2 3">
    <name type="scientific">Hevea brasiliensis</name>
    <name type="common">Para rubber tree</name>
    <name type="synonym">Siphonia brasiliensis</name>
    <dbReference type="NCBI Taxonomy" id="3981"/>
    <lineage>
        <taxon>Eukaryota</taxon>
        <taxon>Viridiplantae</taxon>
        <taxon>Streptophyta</taxon>
        <taxon>Embryophyta</taxon>
        <taxon>Tracheophyta</taxon>
        <taxon>Spermatophyta</taxon>
        <taxon>Magnoliopsida</taxon>
        <taxon>eudicotyledons</taxon>
        <taxon>Gunneridae</taxon>
        <taxon>Pentapetalae</taxon>
        <taxon>rosids</taxon>
        <taxon>fabids</taxon>
        <taxon>Malpighiales</taxon>
        <taxon>Euphorbiaceae</taxon>
        <taxon>Crotonoideae</taxon>
        <taxon>Micrandreae</taxon>
        <taxon>Hevea</taxon>
    </lineage>
</organism>
<gene>
    <name evidence="2" type="ORF">GH714_040605</name>
</gene>
<evidence type="ECO:0000259" key="1">
    <source>
        <dbReference type="Pfam" id="PF05699"/>
    </source>
</evidence>
<proteinExistence type="predicted"/>
<name>A0A6A6L587_HEVBR</name>
<dbReference type="EMBL" id="JAAGAX010000013">
    <property type="protein sequence ID" value="KAF2296550.1"/>
    <property type="molecule type" value="Genomic_DNA"/>
</dbReference>
<dbReference type="Proteomes" id="UP000467840">
    <property type="component" value="Chromosome 7"/>
</dbReference>
<evidence type="ECO:0000313" key="3">
    <source>
        <dbReference type="Proteomes" id="UP000467840"/>
    </source>
</evidence>
<dbReference type="InterPro" id="IPR008906">
    <property type="entry name" value="HATC_C_dom"/>
</dbReference>